<comment type="caution">
    <text evidence="4">The sequence shown here is derived from an EMBL/GenBank/DDBJ whole genome shotgun (WGS) entry which is preliminary data.</text>
</comment>
<reference evidence="5" key="1">
    <citation type="journal article" date="2019" name="Gigascience">
        <title>De novo genome assembly of the endangered Acer yangbiense, a plant species with extremely small populations endemic to Yunnan Province, China.</title>
        <authorList>
            <person name="Yang J."/>
            <person name="Wariss H.M."/>
            <person name="Tao L."/>
            <person name="Zhang R."/>
            <person name="Yun Q."/>
            <person name="Hollingsworth P."/>
            <person name="Dao Z."/>
            <person name="Luo G."/>
            <person name="Guo H."/>
            <person name="Ma Y."/>
            <person name="Sun W."/>
        </authorList>
    </citation>
    <scope>NUCLEOTIDE SEQUENCE [LARGE SCALE GENOMIC DNA]</scope>
    <source>
        <strain evidence="5">cv. Malutang</strain>
    </source>
</reference>
<keyword evidence="1" id="KW-0547">Nucleotide-binding</keyword>
<proteinExistence type="predicted"/>
<dbReference type="GO" id="GO:0016887">
    <property type="term" value="F:ATP hydrolysis activity"/>
    <property type="evidence" value="ECO:0007669"/>
    <property type="project" value="InterPro"/>
</dbReference>
<dbReference type="InterPro" id="IPR003439">
    <property type="entry name" value="ABC_transporter-like_ATP-bd"/>
</dbReference>
<dbReference type="GO" id="GO:0042626">
    <property type="term" value="F:ATPase-coupled transmembrane transporter activity"/>
    <property type="evidence" value="ECO:0007669"/>
    <property type="project" value="TreeGrafter"/>
</dbReference>
<protein>
    <recommendedName>
        <fullName evidence="3">ABC transporter domain-containing protein</fullName>
    </recommendedName>
</protein>
<dbReference type="PANTHER" id="PTHR24223:SF108">
    <property type="entry name" value="ABC TRANSPORTER C FAMILY MEMBER 8"/>
    <property type="match status" value="1"/>
</dbReference>
<evidence type="ECO:0000313" key="4">
    <source>
        <dbReference type="EMBL" id="TXG68647.1"/>
    </source>
</evidence>
<keyword evidence="2" id="KW-0067">ATP-binding</keyword>
<dbReference type="EMBL" id="VAHF01000002">
    <property type="protein sequence ID" value="TXG68647.1"/>
    <property type="molecule type" value="Genomic_DNA"/>
</dbReference>
<name>A0A5C7IH57_9ROSI</name>
<evidence type="ECO:0000256" key="1">
    <source>
        <dbReference type="ARBA" id="ARBA00022741"/>
    </source>
</evidence>
<dbReference type="PANTHER" id="PTHR24223">
    <property type="entry name" value="ATP-BINDING CASSETTE SUB-FAMILY C"/>
    <property type="match status" value="1"/>
</dbReference>
<dbReference type="GO" id="GO:0016020">
    <property type="term" value="C:membrane"/>
    <property type="evidence" value="ECO:0007669"/>
    <property type="project" value="TreeGrafter"/>
</dbReference>
<feature type="domain" description="ABC transporter" evidence="3">
    <location>
        <begin position="13"/>
        <end position="68"/>
    </location>
</feature>
<dbReference type="OrthoDB" id="6500128at2759"/>
<gene>
    <name evidence="4" type="ORF">EZV62_003582</name>
</gene>
<dbReference type="InterPro" id="IPR027417">
    <property type="entry name" value="P-loop_NTPase"/>
</dbReference>
<evidence type="ECO:0000256" key="2">
    <source>
        <dbReference type="ARBA" id="ARBA00022840"/>
    </source>
</evidence>
<organism evidence="4 5">
    <name type="scientific">Acer yangbiense</name>
    <dbReference type="NCBI Taxonomy" id="1000413"/>
    <lineage>
        <taxon>Eukaryota</taxon>
        <taxon>Viridiplantae</taxon>
        <taxon>Streptophyta</taxon>
        <taxon>Embryophyta</taxon>
        <taxon>Tracheophyta</taxon>
        <taxon>Spermatophyta</taxon>
        <taxon>Magnoliopsida</taxon>
        <taxon>eudicotyledons</taxon>
        <taxon>Gunneridae</taxon>
        <taxon>Pentapetalae</taxon>
        <taxon>rosids</taxon>
        <taxon>malvids</taxon>
        <taxon>Sapindales</taxon>
        <taxon>Sapindaceae</taxon>
        <taxon>Hippocastanoideae</taxon>
        <taxon>Acereae</taxon>
        <taxon>Acer</taxon>
    </lineage>
</organism>
<accession>A0A5C7IH57</accession>
<dbReference type="InterPro" id="IPR050173">
    <property type="entry name" value="ABC_transporter_C-like"/>
</dbReference>
<dbReference type="AlphaFoldDB" id="A0A5C7IH57"/>
<dbReference type="Gene3D" id="3.40.50.300">
    <property type="entry name" value="P-loop containing nucleotide triphosphate hydrolases"/>
    <property type="match status" value="1"/>
</dbReference>
<sequence>MCSNTRREFQGTKISLEVKRGQKIVVCGQVGASKSTFLCAILGEVYKIPGSVSVTGTIVYVAQAPWIKSGTIRDDILFGKPMEKTKYEMVTKSCTLDKDINSAVDAETAAILFNDCVMAALKDKTVILATCRGHGRWTDNTIRNLCGAADYSREKYI</sequence>
<keyword evidence="5" id="KW-1185">Reference proteome</keyword>
<dbReference type="Proteomes" id="UP000323000">
    <property type="component" value="Chromosome 2"/>
</dbReference>
<evidence type="ECO:0000313" key="5">
    <source>
        <dbReference type="Proteomes" id="UP000323000"/>
    </source>
</evidence>
<evidence type="ECO:0000259" key="3">
    <source>
        <dbReference type="Pfam" id="PF00005"/>
    </source>
</evidence>
<dbReference type="Pfam" id="PF00005">
    <property type="entry name" value="ABC_tran"/>
    <property type="match status" value="1"/>
</dbReference>
<dbReference type="GO" id="GO:0005524">
    <property type="term" value="F:ATP binding"/>
    <property type="evidence" value="ECO:0007669"/>
    <property type="project" value="UniProtKB-KW"/>
</dbReference>
<dbReference type="SUPFAM" id="SSF52540">
    <property type="entry name" value="P-loop containing nucleoside triphosphate hydrolases"/>
    <property type="match status" value="1"/>
</dbReference>